<evidence type="ECO:0000313" key="1">
    <source>
        <dbReference type="EMBL" id="WFN37461.1"/>
    </source>
</evidence>
<dbReference type="RefSeq" id="WP_278100302.1">
    <property type="nucleotide sequence ID" value="NZ_CP091092.1"/>
</dbReference>
<protein>
    <submittedName>
        <fullName evidence="1">Uncharacterized protein</fullName>
    </submittedName>
</protein>
<dbReference type="AlphaFoldDB" id="A0AAF0FT47"/>
<dbReference type="GeneID" id="79949427"/>
<keyword evidence="2" id="KW-1185">Reference proteome</keyword>
<sequence>MQEFYLSDNIVQGEEIPFYILWKGDEIKSLKLEITGFSKFIEIYNADDYELSSNSLFVSKTETPGYLGGLISTCISDVPQVSASMKVNLEYANGQKKEFFENRILYTTKIIPKSIPEIIDLSNPEYEKILIDLKGETSVFFKVNKLDENECEMDYLPEVKMLFLNIGEVIHSGLIDLKAEYPAYTDFIDYILEFDNSKTISTLSEEVEREIESKYSDAISDEIFLSTIADIFITAMLGNADFKKNILGSTYEYFKETRNTNRVFFNDPLLNIYSPKGLCNMALELVALDVLKQQSDTIKLKIMIEGEEEIFVPIVDLFSFRRVS</sequence>
<evidence type="ECO:0000313" key="2">
    <source>
        <dbReference type="Proteomes" id="UP001218895"/>
    </source>
</evidence>
<gene>
    <name evidence="1" type="ORF">L1994_03480</name>
</gene>
<name>A0AAF0FT47_9EURY</name>
<organism evidence="1 2">
    <name type="scientific">Methanomicrobium antiquum</name>
    <dbReference type="NCBI Taxonomy" id="487686"/>
    <lineage>
        <taxon>Archaea</taxon>
        <taxon>Methanobacteriati</taxon>
        <taxon>Methanobacteriota</taxon>
        <taxon>Stenosarchaea group</taxon>
        <taxon>Methanomicrobia</taxon>
        <taxon>Methanomicrobiales</taxon>
        <taxon>Methanomicrobiaceae</taxon>
        <taxon>Methanomicrobium</taxon>
    </lineage>
</organism>
<reference evidence="1" key="1">
    <citation type="submission" date="2022-01" db="EMBL/GenBank/DDBJ databases">
        <title>Complete genome of Methanomicrobium antiquum DSM 21220.</title>
        <authorList>
            <person name="Chen S.-C."/>
            <person name="You Y.-T."/>
            <person name="Zhou Y.-Z."/>
            <person name="Lai M.-C."/>
        </authorList>
    </citation>
    <scope>NUCLEOTIDE SEQUENCE</scope>
    <source>
        <strain evidence="1">DSM 21220</strain>
    </source>
</reference>
<dbReference type="KEGG" id="manq:L1994_03480"/>
<proteinExistence type="predicted"/>
<dbReference type="EMBL" id="CP091092">
    <property type="protein sequence ID" value="WFN37461.1"/>
    <property type="molecule type" value="Genomic_DNA"/>
</dbReference>
<accession>A0AAF0FT47</accession>
<dbReference type="Proteomes" id="UP001218895">
    <property type="component" value="Chromosome"/>
</dbReference>